<dbReference type="Proteomes" id="UP001060215">
    <property type="component" value="Chromosome 5"/>
</dbReference>
<name>A0ACC0HIP6_9ERIC</name>
<keyword evidence="2" id="KW-1185">Reference proteome</keyword>
<dbReference type="EMBL" id="CM045762">
    <property type="protein sequence ID" value="KAI8011831.1"/>
    <property type="molecule type" value="Genomic_DNA"/>
</dbReference>
<evidence type="ECO:0000313" key="2">
    <source>
        <dbReference type="Proteomes" id="UP001060215"/>
    </source>
</evidence>
<reference evidence="1 2" key="1">
    <citation type="journal article" date="2022" name="Plant J.">
        <title>Chromosome-level genome of Camellia lanceoleosa provides a valuable resource for understanding genome evolution and self-incompatibility.</title>
        <authorList>
            <person name="Gong W."/>
            <person name="Xiao S."/>
            <person name="Wang L."/>
            <person name="Liao Z."/>
            <person name="Chang Y."/>
            <person name="Mo W."/>
            <person name="Hu G."/>
            <person name="Li W."/>
            <person name="Zhao G."/>
            <person name="Zhu H."/>
            <person name="Hu X."/>
            <person name="Ji K."/>
            <person name="Xiang X."/>
            <person name="Song Q."/>
            <person name="Yuan D."/>
            <person name="Jin S."/>
            <person name="Zhang L."/>
        </authorList>
    </citation>
    <scope>NUCLEOTIDE SEQUENCE [LARGE SCALE GENOMIC DNA]</scope>
    <source>
        <strain evidence="1">SQ_2022a</strain>
    </source>
</reference>
<organism evidence="1 2">
    <name type="scientific">Camellia lanceoleosa</name>
    <dbReference type="NCBI Taxonomy" id="1840588"/>
    <lineage>
        <taxon>Eukaryota</taxon>
        <taxon>Viridiplantae</taxon>
        <taxon>Streptophyta</taxon>
        <taxon>Embryophyta</taxon>
        <taxon>Tracheophyta</taxon>
        <taxon>Spermatophyta</taxon>
        <taxon>Magnoliopsida</taxon>
        <taxon>eudicotyledons</taxon>
        <taxon>Gunneridae</taxon>
        <taxon>Pentapetalae</taxon>
        <taxon>asterids</taxon>
        <taxon>Ericales</taxon>
        <taxon>Theaceae</taxon>
        <taxon>Camellia</taxon>
    </lineage>
</organism>
<evidence type="ECO:0000313" key="1">
    <source>
        <dbReference type="EMBL" id="KAI8011831.1"/>
    </source>
</evidence>
<proteinExistence type="predicted"/>
<protein>
    <submittedName>
        <fullName evidence="1">Uncharacterized protein</fullName>
    </submittedName>
</protein>
<gene>
    <name evidence="1" type="ORF">LOK49_LG06G02632</name>
</gene>
<comment type="caution">
    <text evidence="1">The sequence shown here is derived from an EMBL/GenBank/DDBJ whole genome shotgun (WGS) entry which is preliminary data.</text>
</comment>
<sequence length="129" mass="14614">MLNGEILKPKVKFLHTVRDVKIFVKDGNGKSLVLNVHEQDMKNKIFSKAGMLVDAHCLVFGGRTLEDDRGLASYSIKKLSTLQMRLHHTYQSRKKAMIQKLLKKPGEVVFRLPLQDHFSLADVLSGSIQ</sequence>
<accession>A0ACC0HIP6</accession>